<gene>
    <name evidence="1" type="ORF">O181_100324</name>
</gene>
<evidence type="ECO:0000313" key="2">
    <source>
        <dbReference type="Proteomes" id="UP000765509"/>
    </source>
</evidence>
<proteinExistence type="predicted"/>
<comment type="caution">
    <text evidence="1">The sequence shown here is derived from an EMBL/GenBank/DDBJ whole genome shotgun (WGS) entry which is preliminary data.</text>
</comment>
<evidence type="ECO:0000313" key="1">
    <source>
        <dbReference type="EMBL" id="MBW0560609.1"/>
    </source>
</evidence>
<reference evidence="1" key="1">
    <citation type="submission" date="2021-03" db="EMBL/GenBank/DDBJ databases">
        <title>Draft genome sequence of rust myrtle Austropuccinia psidii MF-1, a brazilian biotype.</title>
        <authorList>
            <person name="Quecine M.C."/>
            <person name="Pachon D.M.R."/>
            <person name="Bonatelli M.L."/>
            <person name="Correr F.H."/>
            <person name="Franceschini L.M."/>
            <person name="Leite T.F."/>
            <person name="Margarido G.R.A."/>
            <person name="Almeida C.A."/>
            <person name="Ferrarezi J.A."/>
            <person name="Labate C.A."/>
        </authorList>
    </citation>
    <scope>NUCLEOTIDE SEQUENCE</scope>
    <source>
        <strain evidence="1">MF-1</strain>
    </source>
</reference>
<dbReference type="Proteomes" id="UP000765509">
    <property type="component" value="Unassembled WGS sequence"/>
</dbReference>
<protein>
    <submittedName>
        <fullName evidence="1">Uncharacterized protein</fullName>
    </submittedName>
</protein>
<accession>A0A9Q3JEF6</accession>
<dbReference type="EMBL" id="AVOT02069797">
    <property type="protein sequence ID" value="MBW0560609.1"/>
    <property type="molecule type" value="Genomic_DNA"/>
</dbReference>
<organism evidence="1 2">
    <name type="scientific">Austropuccinia psidii MF-1</name>
    <dbReference type="NCBI Taxonomy" id="1389203"/>
    <lineage>
        <taxon>Eukaryota</taxon>
        <taxon>Fungi</taxon>
        <taxon>Dikarya</taxon>
        <taxon>Basidiomycota</taxon>
        <taxon>Pucciniomycotina</taxon>
        <taxon>Pucciniomycetes</taxon>
        <taxon>Pucciniales</taxon>
        <taxon>Sphaerophragmiaceae</taxon>
        <taxon>Austropuccinia</taxon>
    </lineage>
</organism>
<name>A0A9Q3JEF6_9BASI</name>
<sequence length="133" mass="15269">MQRIHQGSRTSLTLKNQWCHQVVIGYSHSQHSPKGILEVHSQGIQRCSFRTIFQVSMLHQSKLATKSIKYSLDSSRPVFSIIHHTKIIKPSSIPILRRYTLHKTINTASRIKYRSAASLKESISQPFTYTSLH</sequence>
<keyword evidence="2" id="KW-1185">Reference proteome</keyword>
<dbReference type="AlphaFoldDB" id="A0A9Q3JEF6"/>